<gene>
    <name evidence="7" type="ORF">IFM89_037390</name>
</gene>
<dbReference type="AlphaFoldDB" id="A0A835IL00"/>
<dbReference type="SMART" id="SM00487">
    <property type="entry name" value="DEXDc"/>
    <property type="match status" value="1"/>
</dbReference>
<protein>
    <recommendedName>
        <fullName evidence="5">FRIGIDA-like protein</fullName>
    </recommendedName>
</protein>
<evidence type="ECO:0000256" key="5">
    <source>
        <dbReference type="RuleBase" id="RU364012"/>
    </source>
</evidence>
<dbReference type="GO" id="GO:0004386">
    <property type="term" value="F:helicase activity"/>
    <property type="evidence" value="ECO:0007669"/>
    <property type="project" value="UniProtKB-KW"/>
</dbReference>
<dbReference type="Gene3D" id="3.40.50.300">
    <property type="entry name" value="P-loop containing nucleotide triphosphate hydrolases"/>
    <property type="match status" value="1"/>
</dbReference>
<dbReference type="PROSITE" id="PS00039">
    <property type="entry name" value="DEAD_ATP_HELICASE"/>
    <property type="match status" value="1"/>
</dbReference>
<keyword evidence="3" id="KW-0694">RNA-binding</keyword>
<comment type="similarity">
    <text evidence="4">Belongs to the DEAD box helicase family.</text>
</comment>
<dbReference type="GO" id="GO:0009908">
    <property type="term" value="P:flower development"/>
    <property type="evidence" value="ECO:0007669"/>
    <property type="project" value="UniProtKB-KW"/>
</dbReference>
<keyword evidence="2 4" id="KW-0347">Helicase</keyword>
<feature type="domain" description="Helicase ATP-binding" evidence="6">
    <location>
        <begin position="61"/>
        <end position="259"/>
    </location>
</feature>
<reference evidence="7 8" key="1">
    <citation type="submission" date="2020-10" db="EMBL/GenBank/DDBJ databases">
        <title>The Coptis chinensis genome and diversification of protoberbering-type alkaloids.</title>
        <authorList>
            <person name="Wang B."/>
            <person name="Shu S."/>
            <person name="Song C."/>
            <person name="Liu Y."/>
        </authorList>
    </citation>
    <scope>NUCLEOTIDE SEQUENCE [LARGE SCALE GENOMIC DNA]</scope>
    <source>
        <strain evidence="7">HL-2020</strain>
        <tissue evidence="7">Leaf</tissue>
    </source>
</reference>
<evidence type="ECO:0000259" key="6">
    <source>
        <dbReference type="PROSITE" id="PS51192"/>
    </source>
</evidence>
<dbReference type="InterPro" id="IPR011545">
    <property type="entry name" value="DEAD/DEAH_box_helicase_dom"/>
</dbReference>
<dbReference type="GO" id="GO:0016787">
    <property type="term" value="F:hydrolase activity"/>
    <property type="evidence" value="ECO:0007669"/>
    <property type="project" value="UniProtKB-KW"/>
</dbReference>
<keyword evidence="4" id="KW-0547">Nucleotide-binding</keyword>
<dbReference type="PANTHER" id="PTHR47958">
    <property type="entry name" value="ATP-DEPENDENT RNA HELICASE DBP3"/>
    <property type="match status" value="1"/>
</dbReference>
<accession>A0A835IL00</accession>
<keyword evidence="5" id="KW-0287">Flowering</keyword>
<evidence type="ECO:0000313" key="7">
    <source>
        <dbReference type="EMBL" id="KAF9617578.1"/>
    </source>
</evidence>
<dbReference type="GO" id="GO:0003723">
    <property type="term" value="F:RNA binding"/>
    <property type="evidence" value="ECO:0007669"/>
    <property type="project" value="UniProtKB-KW"/>
</dbReference>
<dbReference type="Pfam" id="PF00270">
    <property type="entry name" value="DEAD"/>
    <property type="match status" value="1"/>
</dbReference>
<dbReference type="InterPro" id="IPR027417">
    <property type="entry name" value="P-loop_NTPase"/>
</dbReference>
<comment type="caution">
    <text evidence="7">The sequence shown here is derived from an EMBL/GenBank/DDBJ whole genome shotgun (WGS) entry which is preliminary data.</text>
</comment>
<dbReference type="Pfam" id="PF07899">
    <property type="entry name" value="Frigida"/>
    <property type="match status" value="1"/>
</dbReference>
<dbReference type="InterPro" id="IPR014001">
    <property type="entry name" value="Helicase_ATP-bd"/>
</dbReference>
<keyword evidence="1 4" id="KW-0378">Hydrolase</keyword>
<dbReference type="SUPFAM" id="SSF52540">
    <property type="entry name" value="P-loop containing nucleoside triphosphate hydrolases"/>
    <property type="match status" value="1"/>
</dbReference>
<dbReference type="InterPro" id="IPR012474">
    <property type="entry name" value="Frigida"/>
</dbReference>
<dbReference type="PROSITE" id="PS51192">
    <property type="entry name" value="HELICASE_ATP_BIND_1"/>
    <property type="match status" value="1"/>
</dbReference>
<comment type="similarity">
    <text evidence="5">Belongs to the Frigida family.</text>
</comment>
<keyword evidence="8" id="KW-1185">Reference proteome</keyword>
<evidence type="ECO:0000256" key="4">
    <source>
        <dbReference type="RuleBase" id="RU000492"/>
    </source>
</evidence>
<dbReference type="GO" id="GO:0030154">
    <property type="term" value="P:cell differentiation"/>
    <property type="evidence" value="ECO:0007669"/>
    <property type="project" value="UniProtKB-KW"/>
</dbReference>
<evidence type="ECO:0000313" key="8">
    <source>
        <dbReference type="Proteomes" id="UP000631114"/>
    </source>
</evidence>
<keyword evidence="5" id="KW-0221">Differentiation</keyword>
<dbReference type="EMBL" id="JADFTS010000003">
    <property type="protein sequence ID" value="KAF9617578.1"/>
    <property type="molecule type" value="Genomic_DNA"/>
</dbReference>
<evidence type="ECO:0000256" key="3">
    <source>
        <dbReference type="ARBA" id="ARBA00022884"/>
    </source>
</evidence>
<name>A0A835IL00_9MAGN</name>
<evidence type="ECO:0000256" key="2">
    <source>
        <dbReference type="ARBA" id="ARBA00022806"/>
    </source>
</evidence>
<dbReference type="Proteomes" id="UP000631114">
    <property type="component" value="Unassembled WGS sequence"/>
</dbReference>
<proteinExistence type="inferred from homology"/>
<keyword evidence="4" id="KW-0067">ATP-binding</keyword>
<evidence type="ECO:0000256" key="1">
    <source>
        <dbReference type="ARBA" id="ARBA00022801"/>
    </source>
</evidence>
<dbReference type="InterPro" id="IPR000629">
    <property type="entry name" value="RNA-helicase_DEAD-box_CS"/>
</dbReference>
<dbReference type="OrthoDB" id="196131at2759"/>
<keyword evidence="5" id="KW-0217">Developmental protein</keyword>
<organism evidence="7 8">
    <name type="scientific">Coptis chinensis</name>
    <dbReference type="NCBI Taxonomy" id="261450"/>
    <lineage>
        <taxon>Eukaryota</taxon>
        <taxon>Viridiplantae</taxon>
        <taxon>Streptophyta</taxon>
        <taxon>Embryophyta</taxon>
        <taxon>Tracheophyta</taxon>
        <taxon>Spermatophyta</taxon>
        <taxon>Magnoliopsida</taxon>
        <taxon>Ranunculales</taxon>
        <taxon>Ranunculaceae</taxon>
        <taxon>Coptidoideae</taxon>
        <taxon>Coptis</taxon>
    </lineage>
</organism>
<dbReference type="GO" id="GO:0005524">
    <property type="term" value="F:ATP binding"/>
    <property type="evidence" value="ECO:0007669"/>
    <property type="project" value="UniProtKB-KW"/>
</dbReference>
<sequence length="311" mass="35022">MLTTVYQYVMNIVSLYRRVCHVLRSEIGSAVGEAVDSPRLVLDVVKEYIDKEDAIKVELSDRRWACGMVISVLFPNEEKTMLVAGKIAKRALSVAEKWKAKIQTEESSGGVGHAKGPYVVLAQQIENETVKFAHYLGIKVMSIVGGQLIEEQGFKIRQGCEVVVATRGRLIDCLERRYAVLNQCNYVILDEADRMIDMGFEPQVVGVLDDMPSSNLKPENEDEELDEKRIYITTYMFSATMPPAVERLARKYLRNPVAVTIGTAGKATDIITQHVIMIKDSDKWPRLQKLLNDLNRVSNPFPNFHVTVKST</sequence>